<reference evidence="2" key="1">
    <citation type="submission" date="2022-11" db="UniProtKB">
        <authorList>
            <consortium name="WormBaseParasite"/>
        </authorList>
    </citation>
    <scope>IDENTIFICATION</scope>
</reference>
<keyword evidence="1" id="KW-1185">Reference proteome</keyword>
<dbReference type="WBParaSite" id="PSU_v2.g14428.t1">
    <property type="protein sequence ID" value="PSU_v2.g14428.t1"/>
    <property type="gene ID" value="PSU_v2.g14428"/>
</dbReference>
<protein>
    <submittedName>
        <fullName evidence="2">RGS domain-containing protein</fullName>
    </submittedName>
</protein>
<organism evidence="1 2">
    <name type="scientific">Panagrolaimus superbus</name>
    <dbReference type="NCBI Taxonomy" id="310955"/>
    <lineage>
        <taxon>Eukaryota</taxon>
        <taxon>Metazoa</taxon>
        <taxon>Ecdysozoa</taxon>
        <taxon>Nematoda</taxon>
        <taxon>Chromadorea</taxon>
        <taxon>Rhabditida</taxon>
        <taxon>Tylenchina</taxon>
        <taxon>Panagrolaimomorpha</taxon>
        <taxon>Panagrolaimoidea</taxon>
        <taxon>Panagrolaimidae</taxon>
        <taxon>Panagrolaimus</taxon>
    </lineage>
</organism>
<evidence type="ECO:0000313" key="2">
    <source>
        <dbReference type="WBParaSite" id="PSU_v2.g14428.t1"/>
    </source>
</evidence>
<dbReference type="Proteomes" id="UP000887577">
    <property type="component" value="Unplaced"/>
</dbReference>
<sequence>MSFFKSNWDDDYVERTLENICPKEKRYMPDRICGDIPFIQYRSMFATPEKYLRFLKELEKSTSRHDFLFWLFDIITAGQEKERWHISAKDLDAQVRDRVPYIQNILSYAASMDKFSEYMFQEYSKIVKNPNEMDIFNPVLRTFPNTPKIFEYRKNALENSDKSKFFDDYSVEYININPMKSLTISDLPETPPELSFEEFITEKAENQSFFAIYNHFTNLLIYNMHIPDTNTCIFVDKDPYKILQVESYMLRIKVEKLVPINIIKAQELFKKDSIVVVVVVVNDVIPEITNSTDADVDAEDSDFNMQKSIFKRAKLLCNIPSPSPNKIYFCV</sequence>
<name>A0A914Y6P5_9BILA</name>
<evidence type="ECO:0000313" key="1">
    <source>
        <dbReference type="Proteomes" id="UP000887577"/>
    </source>
</evidence>
<accession>A0A914Y6P5</accession>
<proteinExistence type="predicted"/>
<dbReference type="AlphaFoldDB" id="A0A914Y6P5"/>